<dbReference type="GO" id="GO:0016829">
    <property type="term" value="F:lyase activity"/>
    <property type="evidence" value="ECO:0007669"/>
    <property type="project" value="UniProtKB-KW"/>
</dbReference>
<feature type="binding site" evidence="11">
    <location>
        <position position="482"/>
    </location>
    <ligand>
        <name>Mg(2+)</name>
        <dbReference type="ChEBI" id="CHEBI:18420"/>
        <label>1</label>
    </ligand>
</feature>
<keyword evidence="11" id="KW-0464">Manganese</keyword>
<sequence length="1219" mass="136973">FLLGNNTLHSWNWRSFWRGSPNLIVVDVEKRYNGGLGPNSVPKEAIRSETEDRWRIALPLERSMGLKDKTSESAGPSSANCAAVTLIPQGGIADVTVTVGDTHTDMSTSFLLLSPLNTDLPDGIEVPECIVPATRSGQQARIRVRNRSSADYSLEPGTALGHVSPVSEDFSVHDMEPLPHRAAFYITSDRPRVCIVVGCLPTTQERRVVVNFPGLESQGTFALEPAHIGLPEDGRVYDSAQSEEMESSMSSFLEGAPLTPQSDERADVAARVSLIEAAVGEILSSDDTVPKRIPRPQLHRKRQGGPCILTWNINGLRGFLKSEANVNSLRRLISHERPAIVVLTETKLTVEKKDVAITKLLDVLPVSYNVHSAESSGRKGYAGVAVLVRHDVSYHSSLVPTSGIPPRFFDGGGDREEETTRGRVLMVPFEGCTLIAVYAPNSGGDLRFLDYREKWDLAFRRYVKEIRGVEGVRPLIIAGDLNVCGSPLDIGDTREEAPHSPSIQPSEVAAFSRLLEEAHLSDTLRVVHPQEEGIYSFYCNPREKKLNYGRRIDYILISADERHGVIDASVFFAEYGLGYRPDHSPILAEFRASLLGTADVGVQCEESCGAIDETDVIAEVSSRASERKSDGEMREARRRLLQELVATLHDVTLSPSVRLDLLAPLLCTGDVELEEDVRDCGVRDIVAQLVCEVEAADYPLKVLPRLDEDFMWVEPRRSTETQSIPDYKPVKPRPPSPTKEVEQWLKSHLNLDETCVANMPNERAKLEALIMRHWDVFDYEGRNLPEMTGVFHEIQLVDGAQPVYCAPYRMSPEQKQALEEHVKELLSQDLIEPSQSEWQSPVMFIAKKGGGWRVVQDFRRLNQLTEIPRYPLPLVAQVLDELSSSRIYSAFDAKSGFWQVPLASKSRYLTAFGTHMGQFQWRRMPMGLAGSPPTYQRGMNRSYAPILYRCCILYLDDAVLYTLLMVDHFEALDLFMDLTRDADITLTARKMQLFRTSLKYVGMRISAEGVRMDESKVSAIADMRLDAESPLKSVRSFLGSTNYFRKWLKDYARITAPLRRVLKKGERGWDEECDAAVAMLKRLLTSDPLLVWPDFAREFELHTDASDVGYGAILVQRDAEDRERVIAYGSRAVGDLDKVWTSQEKECYSAVIFVEEFRPYLQDRPFKLVTDAANLRWLLTTEHTTQRLMRWAIRLSAYGIEIVHREGRLNVVADMLSRN</sequence>
<dbReference type="GO" id="GO:0016787">
    <property type="term" value="F:hydrolase activity"/>
    <property type="evidence" value="ECO:0007669"/>
    <property type="project" value="UniProtKB-KW"/>
</dbReference>
<feature type="active site" evidence="10">
    <location>
        <position position="438"/>
    </location>
</feature>
<evidence type="ECO:0000256" key="5">
    <source>
        <dbReference type="ARBA" id="ARBA00022723"/>
    </source>
</evidence>
<accession>A0A7J6RSQ1</accession>
<gene>
    <name evidence="14" type="primary">APEX1_4</name>
    <name evidence="14" type="ORF">FOZ62_026992</name>
</gene>
<dbReference type="SUPFAM" id="SSF56219">
    <property type="entry name" value="DNase I-like"/>
    <property type="match status" value="1"/>
</dbReference>
<dbReference type="EMBL" id="JABANM010020464">
    <property type="protein sequence ID" value="KAF4722790.1"/>
    <property type="molecule type" value="Genomic_DNA"/>
</dbReference>
<evidence type="ECO:0000259" key="13">
    <source>
        <dbReference type="PROSITE" id="PS50878"/>
    </source>
</evidence>
<evidence type="ECO:0000256" key="7">
    <source>
        <dbReference type="ARBA" id="ARBA00022801"/>
    </source>
</evidence>
<dbReference type="NCBIfam" id="TIGR00633">
    <property type="entry name" value="xth"/>
    <property type="match status" value="1"/>
</dbReference>
<feature type="active site" description="Proton acceptor" evidence="10">
    <location>
        <position position="583"/>
    </location>
</feature>
<protein>
    <submittedName>
        <fullName evidence="14">DNA-(Apurinic or apyrimidinic site) lyase</fullName>
    </submittedName>
</protein>
<dbReference type="CDD" id="cd09274">
    <property type="entry name" value="RNase_HI_RT_Ty3"/>
    <property type="match status" value="1"/>
</dbReference>
<keyword evidence="3" id="KW-0548">Nucleotidyltransferase</keyword>
<organism evidence="14 15">
    <name type="scientific">Perkinsus olseni</name>
    <name type="common">Perkinsus atlanticus</name>
    <dbReference type="NCBI Taxonomy" id="32597"/>
    <lineage>
        <taxon>Eukaryota</taxon>
        <taxon>Sar</taxon>
        <taxon>Alveolata</taxon>
        <taxon>Perkinsozoa</taxon>
        <taxon>Perkinsea</taxon>
        <taxon>Perkinsida</taxon>
        <taxon>Perkinsidae</taxon>
        <taxon>Perkinsus</taxon>
    </lineage>
</organism>
<feature type="domain" description="Reverse transcriptase" evidence="13">
    <location>
        <begin position="826"/>
        <end position="1005"/>
    </location>
</feature>
<feature type="site" description="Transition state stabilizer" evidence="12">
    <location>
        <position position="482"/>
    </location>
</feature>
<evidence type="ECO:0000256" key="8">
    <source>
        <dbReference type="ARBA" id="ARBA00022842"/>
    </source>
</evidence>
<keyword evidence="8 11" id="KW-0460">Magnesium</keyword>
<name>A0A7J6RSQ1_PEROL</name>
<dbReference type="InterPro" id="IPR050951">
    <property type="entry name" value="Retrovirus_Pol_polyprotein"/>
</dbReference>
<reference evidence="14 15" key="1">
    <citation type="submission" date="2020-04" db="EMBL/GenBank/DDBJ databases">
        <title>Perkinsus olseni comparative genomics.</title>
        <authorList>
            <person name="Bogema D.R."/>
        </authorList>
    </citation>
    <scope>NUCLEOTIDE SEQUENCE [LARGE SCALE GENOMIC DNA]</scope>
    <source>
        <strain evidence="14">ATCC PRA-205</strain>
    </source>
</reference>
<dbReference type="PANTHER" id="PTHR37984">
    <property type="entry name" value="PROTEIN CBG26694"/>
    <property type="match status" value="1"/>
</dbReference>
<evidence type="ECO:0000256" key="11">
    <source>
        <dbReference type="PIRSR" id="PIRSR604808-2"/>
    </source>
</evidence>
<evidence type="ECO:0000256" key="1">
    <source>
        <dbReference type="ARBA" id="ARBA00007092"/>
    </source>
</evidence>
<dbReference type="CDD" id="cd01647">
    <property type="entry name" value="RT_LTR"/>
    <property type="match status" value="1"/>
</dbReference>
<dbReference type="InterPro" id="IPR004808">
    <property type="entry name" value="AP_endonuc_1"/>
</dbReference>
<feature type="site" description="Important for catalytic activity" evidence="12">
    <location>
        <position position="553"/>
    </location>
</feature>
<dbReference type="InterPro" id="IPR036691">
    <property type="entry name" value="Endo/exonu/phosph_ase_sf"/>
</dbReference>
<evidence type="ECO:0000256" key="10">
    <source>
        <dbReference type="PIRSR" id="PIRSR604808-1"/>
    </source>
</evidence>
<evidence type="ECO:0000256" key="12">
    <source>
        <dbReference type="PIRSR" id="PIRSR604808-3"/>
    </source>
</evidence>
<dbReference type="Gene3D" id="3.10.10.10">
    <property type="entry name" value="HIV Type 1 Reverse Transcriptase, subunit A, domain 1"/>
    <property type="match status" value="1"/>
</dbReference>
<keyword evidence="6" id="KW-0255">Endonuclease</keyword>
<dbReference type="AlphaFoldDB" id="A0A7J6RSQ1"/>
<dbReference type="Gene3D" id="3.30.70.270">
    <property type="match status" value="2"/>
</dbReference>
<dbReference type="SUPFAM" id="SSF56672">
    <property type="entry name" value="DNA/RNA polymerases"/>
    <property type="match status" value="1"/>
</dbReference>
<keyword evidence="4" id="KW-0540">Nuclease</keyword>
<comment type="similarity">
    <text evidence="1">Belongs to the DNA repair enzymes AP/ExoA family.</text>
</comment>
<feature type="binding site" evidence="11">
    <location>
        <position position="582"/>
    </location>
    <ligand>
        <name>Mg(2+)</name>
        <dbReference type="ChEBI" id="CHEBI:18420"/>
        <label>1</label>
    </ligand>
</feature>
<proteinExistence type="inferred from homology"/>
<dbReference type="InterPro" id="IPR000477">
    <property type="entry name" value="RT_dom"/>
</dbReference>
<keyword evidence="9" id="KW-0695">RNA-directed DNA polymerase</keyword>
<dbReference type="GO" id="GO:0003964">
    <property type="term" value="F:RNA-directed DNA polymerase activity"/>
    <property type="evidence" value="ECO:0007669"/>
    <property type="project" value="UniProtKB-KW"/>
</dbReference>
<evidence type="ECO:0000256" key="2">
    <source>
        <dbReference type="ARBA" id="ARBA00022679"/>
    </source>
</evidence>
<evidence type="ECO:0000313" key="15">
    <source>
        <dbReference type="Proteomes" id="UP000574390"/>
    </source>
</evidence>
<dbReference type="PROSITE" id="PS50878">
    <property type="entry name" value="RT_POL"/>
    <property type="match status" value="1"/>
</dbReference>
<dbReference type="InterPro" id="IPR043128">
    <property type="entry name" value="Rev_trsase/Diguanyl_cyclase"/>
</dbReference>
<dbReference type="Pfam" id="PF03372">
    <property type="entry name" value="Exo_endo_phos"/>
    <property type="match status" value="1"/>
</dbReference>
<keyword evidence="5 11" id="KW-0479">Metal-binding</keyword>
<feature type="active site" description="Proton donor/acceptor" evidence="10">
    <location>
        <position position="480"/>
    </location>
</feature>
<comment type="cofactor">
    <cofactor evidence="11">
        <name>Mg(2+)</name>
        <dbReference type="ChEBI" id="CHEBI:18420"/>
    </cofactor>
    <cofactor evidence="11">
        <name>Mn(2+)</name>
        <dbReference type="ChEBI" id="CHEBI:29035"/>
    </cofactor>
    <text evidence="11">Probably binds two magnesium or manganese ions per subunit.</text>
</comment>
<feature type="binding site" evidence="11">
    <location>
        <position position="345"/>
    </location>
    <ligand>
        <name>Mg(2+)</name>
        <dbReference type="ChEBI" id="CHEBI:18420"/>
        <label>1</label>
    </ligand>
</feature>
<dbReference type="PROSITE" id="PS51435">
    <property type="entry name" value="AP_NUCLEASE_F1_4"/>
    <property type="match status" value="1"/>
</dbReference>
<feature type="non-terminal residue" evidence="14">
    <location>
        <position position="1219"/>
    </location>
</feature>
<evidence type="ECO:0000256" key="9">
    <source>
        <dbReference type="ARBA" id="ARBA00022918"/>
    </source>
</evidence>
<dbReference type="GO" id="GO:0004519">
    <property type="term" value="F:endonuclease activity"/>
    <property type="evidence" value="ECO:0007669"/>
    <property type="project" value="UniProtKB-KW"/>
</dbReference>
<dbReference type="InterPro" id="IPR005135">
    <property type="entry name" value="Endo/exonuclease/phosphatase"/>
</dbReference>
<dbReference type="Pfam" id="PF17917">
    <property type="entry name" value="RT_RNaseH"/>
    <property type="match status" value="1"/>
</dbReference>
<keyword evidence="14" id="KW-0456">Lyase</keyword>
<feature type="binding site" evidence="11">
    <location>
        <position position="583"/>
    </location>
    <ligand>
        <name>Mg(2+)</name>
        <dbReference type="ChEBI" id="CHEBI:18420"/>
        <label>1</label>
    </ligand>
</feature>
<dbReference type="Gene3D" id="3.60.10.10">
    <property type="entry name" value="Endonuclease/exonuclease/phosphatase"/>
    <property type="match status" value="1"/>
</dbReference>
<dbReference type="InterPro" id="IPR043502">
    <property type="entry name" value="DNA/RNA_pol_sf"/>
</dbReference>
<dbReference type="InterPro" id="IPR041373">
    <property type="entry name" value="RT_RNaseH"/>
</dbReference>
<feature type="binding site" evidence="11">
    <location>
        <position position="312"/>
    </location>
    <ligand>
        <name>Mg(2+)</name>
        <dbReference type="ChEBI" id="CHEBI:18420"/>
        <label>1</label>
    </ligand>
</feature>
<keyword evidence="2" id="KW-0808">Transferase</keyword>
<dbReference type="PANTHER" id="PTHR37984:SF5">
    <property type="entry name" value="PROTEIN NYNRIN-LIKE"/>
    <property type="match status" value="1"/>
</dbReference>
<dbReference type="Proteomes" id="UP000574390">
    <property type="component" value="Unassembled WGS sequence"/>
</dbReference>
<dbReference type="GO" id="GO:0006281">
    <property type="term" value="P:DNA repair"/>
    <property type="evidence" value="ECO:0007669"/>
    <property type="project" value="InterPro"/>
</dbReference>
<evidence type="ECO:0000256" key="6">
    <source>
        <dbReference type="ARBA" id="ARBA00022759"/>
    </source>
</evidence>
<evidence type="ECO:0000313" key="14">
    <source>
        <dbReference type="EMBL" id="KAF4722790.1"/>
    </source>
</evidence>
<evidence type="ECO:0000256" key="3">
    <source>
        <dbReference type="ARBA" id="ARBA00022695"/>
    </source>
</evidence>
<feature type="site" description="Interaction with DNA substrate" evidence="12">
    <location>
        <position position="583"/>
    </location>
</feature>
<keyword evidence="7" id="KW-0378">Hydrolase</keyword>
<comment type="caution">
    <text evidence="14">The sequence shown here is derived from an EMBL/GenBank/DDBJ whole genome shotgun (WGS) entry which is preliminary data.</text>
</comment>
<evidence type="ECO:0000256" key="4">
    <source>
        <dbReference type="ARBA" id="ARBA00022722"/>
    </source>
</evidence>
<feature type="non-terminal residue" evidence="14">
    <location>
        <position position="1"/>
    </location>
</feature>
<dbReference type="GO" id="GO:0046872">
    <property type="term" value="F:metal ion binding"/>
    <property type="evidence" value="ECO:0007669"/>
    <property type="project" value="UniProtKB-KW"/>
</dbReference>
<feature type="binding site" evidence="11">
    <location>
        <position position="480"/>
    </location>
    <ligand>
        <name>Mg(2+)</name>
        <dbReference type="ChEBI" id="CHEBI:18420"/>
        <label>1</label>
    </ligand>
</feature>
<dbReference type="Pfam" id="PF00078">
    <property type="entry name" value="RVT_1"/>
    <property type="match status" value="1"/>
</dbReference>